<dbReference type="InterPro" id="IPR054728">
    <property type="entry name" value="RsmB-like_ferredoxin"/>
</dbReference>
<evidence type="ECO:0000256" key="11">
    <source>
        <dbReference type="ARBA" id="ARBA00031088"/>
    </source>
</evidence>
<dbReference type="PROSITE" id="PS51686">
    <property type="entry name" value="SAM_MT_RSMB_NOP"/>
    <property type="match status" value="1"/>
</dbReference>
<keyword evidence="6 13" id="KW-0489">Methyltransferase</keyword>
<evidence type="ECO:0000256" key="12">
    <source>
        <dbReference type="ARBA" id="ARBA00047283"/>
    </source>
</evidence>
<evidence type="ECO:0000256" key="2">
    <source>
        <dbReference type="ARBA" id="ARBA00004496"/>
    </source>
</evidence>
<evidence type="ECO:0000256" key="7">
    <source>
        <dbReference type="ARBA" id="ARBA00022679"/>
    </source>
</evidence>
<accession>A0A4Q7PML4</accession>
<dbReference type="EC" id="2.1.1.176" evidence="3"/>
<evidence type="ECO:0000256" key="9">
    <source>
        <dbReference type="ARBA" id="ARBA00022884"/>
    </source>
</evidence>
<feature type="binding site" evidence="13">
    <location>
        <position position="285"/>
    </location>
    <ligand>
        <name>S-adenosyl-L-methionine</name>
        <dbReference type="ChEBI" id="CHEBI:59789"/>
    </ligand>
</feature>
<dbReference type="InterPro" id="IPR001678">
    <property type="entry name" value="MeTrfase_RsmB-F_NOP2_dom"/>
</dbReference>
<keyword evidence="8 13" id="KW-0949">S-adenosyl-L-methionine</keyword>
<comment type="subcellular location">
    <subcellularLocation>
        <location evidence="2">Cytoplasm</location>
    </subcellularLocation>
</comment>
<comment type="function">
    <text evidence="1">Specifically methylates the cytosine at position 967 (m5C967) of 16S rRNA.</text>
</comment>
<dbReference type="InterPro" id="IPR004573">
    <property type="entry name" value="rRNA_ssu_MeTfrase_B"/>
</dbReference>
<dbReference type="RefSeq" id="WP_130432277.1">
    <property type="nucleotide sequence ID" value="NZ_SGXF01000001.1"/>
</dbReference>
<reference evidence="15 16" key="1">
    <citation type="submission" date="2019-02" db="EMBL/GenBank/DDBJ databases">
        <title>Genomic Encyclopedia of Type Strains, Phase IV (KMG-IV): sequencing the most valuable type-strain genomes for metagenomic binning, comparative biology and taxonomic classification.</title>
        <authorList>
            <person name="Goeker M."/>
        </authorList>
    </citation>
    <scope>NUCLEOTIDE SEQUENCE [LARGE SCALE GENOMIC DNA]</scope>
    <source>
        <strain evidence="15 16">DSM 29486</strain>
    </source>
</reference>
<dbReference type="GO" id="GO:0005737">
    <property type="term" value="C:cytoplasm"/>
    <property type="evidence" value="ECO:0007669"/>
    <property type="project" value="UniProtKB-SubCell"/>
</dbReference>
<feature type="domain" description="SAM-dependent MTase RsmB/NOP-type" evidence="14">
    <location>
        <begin position="171"/>
        <end position="431"/>
    </location>
</feature>
<comment type="similarity">
    <text evidence="13">Belongs to the class I-like SAM-binding methyltransferase superfamily. RsmB/NOP family.</text>
</comment>
<comment type="caution">
    <text evidence="15">The sequence shown here is derived from an EMBL/GenBank/DDBJ whole genome shotgun (WGS) entry which is preliminary data.</text>
</comment>
<keyword evidence="7 13" id="KW-0808">Transferase</keyword>
<evidence type="ECO:0000256" key="6">
    <source>
        <dbReference type="ARBA" id="ARBA00022603"/>
    </source>
</evidence>
<name>A0A4Q7PML4_9FIRM</name>
<evidence type="ECO:0000256" key="8">
    <source>
        <dbReference type="ARBA" id="ARBA00022691"/>
    </source>
</evidence>
<dbReference type="Proteomes" id="UP000292927">
    <property type="component" value="Unassembled WGS sequence"/>
</dbReference>
<evidence type="ECO:0000256" key="13">
    <source>
        <dbReference type="PROSITE-ProRule" id="PRU01023"/>
    </source>
</evidence>
<dbReference type="NCBIfam" id="NF011494">
    <property type="entry name" value="PRK14902.1"/>
    <property type="match status" value="1"/>
</dbReference>
<dbReference type="InterPro" id="IPR049560">
    <property type="entry name" value="MeTrfase_RsmB-F_NOP2_cat"/>
</dbReference>
<dbReference type="Gene3D" id="1.10.940.10">
    <property type="entry name" value="NusB-like"/>
    <property type="match status" value="1"/>
</dbReference>
<dbReference type="OrthoDB" id="9810297at2"/>
<keyword evidence="9 13" id="KW-0694">RNA-binding</keyword>
<protein>
    <recommendedName>
        <fullName evidence="3">16S rRNA (cytosine(967)-C(5))-methyltransferase</fullName>
        <ecNumber evidence="3">2.1.1.176</ecNumber>
    </recommendedName>
    <alternativeName>
        <fullName evidence="10">16S rRNA m5C967 methyltransferase</fullName>
    </alternativeName>
    <alternativeName>
        <fullName evidence="11">rRNA (cytosine-C(5)-)-methyltransferase RsmB</fullName>
    </alternativeName>
</protein>
<proteinExistence type="inferred from homology"/>
<dbReference type="GO" id="GO:0003723">
    <property type="term" value="F:RNA binding"/>
    <property type="evidence" value="ECO:0007669"/>
    <property type="project" value="UniProtKB-UniRule"/>
</dbReference>
<evidence type="ECO:0000256" key="10">
    <source>
        <dbReference type="ARBA" id="ARBA00030399"/>
    </source>
</evidence>
<dbReference type="AlphaFoldDB" id="A0A4Q7PML4"/>
<dbReference type="InterPro" id="IPR029063">
    <property type="entry name" value="SAM-dependent_MTases_sf"/>
</dbReference>
<dbReference type="InterPro" id="IPR035926">
    <property type="entry name" value="NusB-like_sf"/>
</dbReference>
<dbReference type="PANTHER" id="PTHR22807:SF53">
    <property type="entry name" value="RIBOSOMAL RNA SMALL SUBUNIT METHYLTRANSFERASE B-RELATED"/>
    <property type="match status" value="1"/>
</dbReference>
<keyword evidence="4" id="KW-0963">Cytoplasm</keyword>
<keyword evidence="5" id="KW-0698">rRNA processing</keyword>
<dbReference type="Pfam" id="PF01029">
    <property type="entry name" value="NusB"/>
    <property type="match status" value="1"/>
</dbReference>
<evidence type="ECO:0000313" key="15">
    <source>
        <dbReference type="EMBL" id="RZT02152.1"/>
    </source>
</evidence>
<evidence type="ECO:0000256" key="4">
    <source>
        <dbReference type="ARBA" id="ARBA00022490"/>
    </source>
</evidence>
<feature type="binding site" evidence="13">
    <location>
        <position position="330"/>
    </location>
    <ligand>
        <name>S-adenosyl-L-methionine</name>
        <dbReference type="ChEBI" id="CHEBI:59789"/>
    </ligand>
</feature>
<gene>
    <name evidence="15" type="ORF">EV209_0260</name>
</gene>
<dbReference type="Pfam" id="PF01189">
    <property type="entry name" value="Methyltr_RsmB-F"/>
    <property type="match status" value="1"/>
</dbReference>
<feature type="binding site" evidence="13">
    <location>
        <begin position="261"/>
        <end position="267"/>
    </location>
    <ligand>
        <name>S-adenosyl-L-methionine</name>
        <dbReference type="ChEBI" id="CHEBI:59789"/>
    </ligand>
</feature>
<dbReference type="SUPFAM" id="SSF48013">
    <property type="entry name" value="NusB-like"/>
    <property type="match status" value="1"/>
</dbReference>
<feature type="binding site" evidence="13">
    <location>
        <position position="312"/>
    </location>
    <ligand>
        <name>S-adenosyl-L-methionine</name>
        <dbReference type="ChEBI" id="CHEBI:59789"/>
    </ligand>
</feature>
<dbReference type="PRINTS" id="PR02008">
    <property type="entry name" value="RCMTFAMILY"/>
</dbReference>
<dbReference type="PANTHER" id="PTHR22807">
    <property type="entry name" value="NOP2 YEAST -RELATED NOL1/NOP2/FMU SUN DOMAIN-CONTAINING"/>
    <property type="match status" value="1"/>
</dbReference>
<evidence type="ECO:0000259" key="14">
    <source>
        <dbReference type="PROSITE" id="PS51686"/>
    </source>
</evidence>
<dbReference type="SUPFAM" id="SSF53335">
    <property type="entry name" value="S-adenosyl-L-methionine-dependent methyltransferases"/>
    <property type="match status" value="1"/>
</dbReference>
<sequence>MTADNSVNVRAVAADAVLEILERGAYSHLLLRQVLAKYGYLSRQDRAFLTRLVQGTVERAIELDWMIGQYSSVPVKKLKPFIRSLLRISVYQLKYMRVPASAVCNEAVKLAKKRHFAGLTGFVNGVLRKISAELPNLPEQEDWSLRYSMPPWLLEQWRKQYPTEILQKMLEGFYEKSARGLCVRCNLSLASPEEVKALLEQEGVKAEADTELPQVLWLQNMGNIEKLSAFSRGWFVVQDKSSVLAGLAAAPKPGSFCVDVCAAPGGKTLHLADQMRGSGLVESRDVSEEKCALIRENVLRCGFENVHISCWDAREFDGSLAGQADVLLADLPCSGLGILGGKPDIKYRMNEEKQESLVLLQREILETIWQYVKPGGRMIYSTCTINRQENEEQAAWICGRFPFRLVRDRQYLPGVDGCDGFYIAELEREEI</sequence>
<evidence type="ECO:0000313" key="16">
    <source>
        <dbReference type="Proteomes" id="UP000292927"/>
    </source>
</evidence>
<comment type="catalytic activity">
    <reaction evidence="12">
        <text>cytidine(967) in 16S rRNA + S-adenosyl-L-methionine = 5-methylcytidine(967) in 16S rRNA + S-adenosyl-L-homocysteine + H(+)</text>
        <dbReference type="Rhea" id="RHEA:42748"/>
        <dbReference type="Rhea" id="RHEA-COMP:10219"/>
        <dbReference type="Rhea" id="RHEA-COMP:10220"/>
        <dbReference type="ChEBI" id="CHEBI:15378"/>
        <dbReference type="ChEBI" id="CHEBI:57856"/>
        <dbReference type="ChEBI" id="CHEBI:59789"/>
        <dbReference type="ChEBI" id="CHEBI:74483"/>
        <dbReference type="ChEBI" id="CHEBI:82748"/>
        <dbReference type="EC" id="2.1.1.176"/>
    </reaction>
</comment>
<evidence type="ECO:0000256" key="1">
    <source>
        <dbReference type="ARBA" id="ARBA00002724"/>
    </source>
</evidence>
<organism evidence="15 16">
    <name type="scientific">Cuneatibacter caecimuris</name>
    <dbReference type="NCBI Taxonomy" id="1796618"/>
    <lineage>
        <taxon>Bacteria</taxon>
        <taxon>Bacillati</taxon>
        <taxon>Bacillota</taxon>
        <taxon>Clostridia</taxon>
        <taxon>Lachnospirales</taxon>
        <taxon>Lachnospiraceae</taxon>
        <taxon>Cuneatibacter</taxon>
    </lineage>
</organism>
<keyword evidence="16" id="KW-1185">Reference proteome</keyword>
<dbReference type="GO" id="GO:0008649">
    <property type="term" value="F:rRNA methyltransferase activity"/>
    <property type="evidence" value="ECO:0007669"/>
    <property type="project" value="InterPro"/>
</dbReference>
<dbReference type="NCBIfam" id="TIGR00563">
    <property type="entry name" value="rsmB"/>
    <property type="match status" value="1"/>
</dbReference>
<evidence type="ECO:0000256" key="5">
    <source>
        <dbReference type="ARBA" id="ARBA00022552"/>
    </source>
</evidence>
<dbReference type="GO" id="GO:0006355">
    <property type="term" value="P:regulation of DNA-templated transcription"/>
    <property type="evidence" value="ECO:0007669"/>
    <property type="project" value="InterPro"/>
</dbReference>
<feature type="active site" description="Nucleophile" evidence="13">
    <location>
        <position position="383"/>
    </location>
</feature>
<dbReference type="Pfam" id="PF22458">
    <property type="entry name" value="RsmF-B_ferredox"/>
    <property type="match status" value="1"/>
</dbReference>
<dbReference type="InterPro" id="IPR006027">
    <property type="entry name" value="NusB_RsmB_TIM44"/>
</dbReference>
<dbReference type="EMBL" id="SGXF01000001">
    <property type="protein sequence ID" value="RZT02152.1"/>
    <property type="molecule type" value="Genomic_DNA"/>
</dbReference>
<evidence type="ECO:0000256" key="3">
    <source>
        <dbReference type="ARBA" id="ARBA00012140"/>
    </source>
</evidence>
<dbReference type="CDD" id="cd02440">
    <property type="entry name" value="AdoMet_MTases"/>
    <property type="match status" value="1"/>
</dbReference>
<dbReference type="Gene3D" id="3.40.50.150">
    <property type="entry name" value="Vaccinia Virus protein VP39"/>
    <property type="match status" value="1"/>
</dbReference>
<dbReference type="InterPro" id="IPR023267">
    <property type="entry name" value="RCMT"/>
</dbReference>